<gene>
    <name evidence="1" type="ORF">AVEN_35862_1</name>
</gene>
<name>A0A4Y2BKT4_ARAVE</name>
<accession>A0A4Y2BKT4</accession>
<evidence type="ECO:0000313" key="2">
    <source>
        <dbReference type="Proteomes" id="UP000499080"/>
    </source>
</evidence>
<dbReference type="Proteomes" id="UP000499080">
    <property type="component" value="Unassembled WGS sequence"/>
</dbReference>
<proteinExistence type="predicted"/>
<sequence>MPQAFAINSPSSLSQHHLDNLRTFPVVTDYSECVAVPEQELYMNKLLELVWSLVEEQYSALGRRFQFLKEMKTFIKILKVVNGTDEGGEN</sequence>
<dbReference type="AlphaFoldDB" id="A0A4Y2BKT4"/>
<organism evidence="1 2">
    <name type="scientific">Araneus ventricosus</name>
    <name type="common">Orbweaver spider</name>
    <name type="synonym">Epeira ventricosa</name>
    <dbReference type="NCBI Taxonomy" id="182803"/>
    <lineage>
        <taxon>Eukaryota</taxon>
        <taxon>Metazoa</taxon>
        <taxon>Ecdysozoa</taxon>
        <taxon>Arthropoda</taxon>
        <taxon>Chelicerata</taxon>
        <taxon>Arachnida</taxon>
        <taxon>Araneae</taxon>
        <taxon>Araneomorphae</taxon>
        <taxon>Entelegynae</taxon>
        <taxon>Araneoidea</taxon>
        <taxon>Araneidae</taxon>
        <taxon>Araneus</taxon>
    </lineage>
</organism>
<protein>
    <submittedName>
        <fullName evidence="1">Uncharacterized protein</fullName>
    </submittedName>
</protein>
<keyword evidence="2" id="KW-1185">Reference proteome</keyword>
<dbReference type="EMBL" id="BGPR01000085">
    <property type="protein sequence ID" value="GBL92327.1"/>
    <property type="molecule type" value="Genomic_DNA"/>
</dbReference>
<evidence type="ECO:0000313" key="1">
    <source>
        <dbReference type="EMBL" id="GBL92327.1"/>
    </source>
</evidence>
<reference evidence="1 2" key="1">
    <citation type="journal article" date="2019" name="Sci. Rep.">
        <title>Orb-weaving spider Araneus ventricosus genome elucidates the spidroin gene catalogue.</title>
        <authorList>
            <person name="Kono N."/>
            <person name="Nakamura H."/>
            <person name="Ohtoshi R."/>
            <person name="Moran D.A.P."/>
            <person name="Shinohara A."/>
            <person name="Yoshida Y."/>
            <person name="Fujiwara M."/>
            <person name="Mori M."/>
            <person name="Tomita M."/>
            <person name="Arakawa K."/>
        </authorList>
    </citation>
    <scope>NUCLEOTIDE SEQUENCE [LARGE SCALE GENOMIC DNA]</scope>
</reference>
<comment type="caution">
    <text evidence="1">The sequence shown here is derived from an EMBL/GenBank/DDBJ whole genome shotgun (WGS) entry which is preliminary data.</text>
</comment>